<evidence type="ECO:0000313" key="2">
    <source>
        <dbReference type="Proteomes" id="UP000232455"/>
    </source>
</evidence>
<comment type="caution">
    <text evidence="1">The sequence shown here is derived from an EMBL/GenBank/DDBJ whole genome shotgun (WGS) entry which is preliminary data.</text>
</comment>
<organism evidence="1 2">
    <name type="scientific">Pseudomonas baetica</name>
    <dbReference type="NCBI Taxonomy" id="674054"/>
    <lineage>
        <taxon>Bacteria</taxon>
        <taxon>Pseudomonadati</taxon>
        <taxon>Pseudomonadota</taxon>
        <taxon>Gammaproteobacteria</taxon>
        <taxon>Pseudomonadales</taxon>
        <taxon>Pseudomonadaceae</taxon>
        <taxon>Pseudomonas</taxon>
    </lineage>
</organism>
<reference evidence="1 2" key="1">
    <citation type="submission" date="2017-11" db="EMBL/GenBank/DDBJ databases">
        <title>Genome sequencing of a diverse group of Pseudomonas species.</title>
        <authorList>
            <person name="Loper J."/>
        </authorList>
    </citation>
    <scope>NUCLEOTIDE SEQUENCE [LARGE SCALE GENOMIC DNA]</scope>
    <source>
        <strain evidence="1 2">LMG 25716</strain>
    </source>
</reference>
<protein>
    <submittedName>
        <fullName evidence="1">Uncharacterized protein</fullName>
    </submittedName>
</protein>
<accession>A0ABX4Q7V3</accession>
<proteinExistence type="predicted"/>
<evidence type="ECO:0000313" key="1">
    <source>
        <dbReference type="EMBL" id="PKA72890.1"/>
    </source>
</evidence>
<sequence length="75" mass="8097">MFSYVFAMCVASTGECLQLAKQGNDYPTMAACTAALMEDARTIRLKDDLVPVLGPCMSSDAAQVISSRNPRHKAK</sequence>
<dbReference type="EMBL" id="PHHE01000001">
    <property type="protein sequence ID" value="PKA72890.1"/>
    <property type="molecule type" value="Genomic_DNA"/>
</dbReference>
<name>A0ABX4Q7V3_9PSED</name>
<gene>
    <name evidence="1" type="ORF">ATI02_5991</name>
</gene>
<dbReference type="Proteomes" id="UP000232455">
    <property type="component" value="Unassembled WGS sequence"/>
</dbReference>
<keyword evidence="2" id="KW-1185">Reference proteome</keyword>